<keyword evidence="3" id="KW-1185">Reference proteome</keyword>
<evidence type="ECO:0000313" key="2">
    <source>
        <dbReference type="EMBL" id="MST67458.1"/>
    </source>
</evidence>
<dbReference type="EMBL" id="VUMS01000026">
    <property type="protein sequence ID" value="MST67458.1"/>
    <property type="molecule type" value="Genomic_DNA"/>
</dbReference>
<sequence length="159" mass="17319">MKKYIAMLLSCILIMSQGTIIFAGENDDTEVQYEMVEISDENMPIGEGMDVVPLTLYLSNVYTSIVKLSSTKVSIRAQAVCAQTVKSIKVTYILQKWNGSKWVDVASATSTSYDVSNTHKSYSISGLSSGKYRCKANAQATGYNGYSESLVGYSSSISL</sequence>
<organism evidence="2 3">
    <name type="scientific">Oliverpabstia intestinalis</name>
    <dbReference type="NCBI Taxonomy" id="2606633"/>
    <lineage>
        <taxon>Bacteria</taxon>
        <taxon>Bacillati</taxon>
        <taxon>Bacillota</taxon>
        <taxon>Clostridia</taxon>
        <taxon>Lachnospirales</taxon>
        <taxon>Lachnospiraceae</taxon>
        <taxon>Oliverpabstia</taxon>
    </lineage>
</organism>
<evidence type="ECO:0008006" key="4">
    <source>
        <dbReference type="Google" id="ProtNLM"/>
    </source>
</evidence>
<dbReference type="Proteomes" id="UP000440513">
    <property type="component" value="Unassembled WGS sequence"/>
</dbReference>
<reference evidence="2 3" key="1">
    <citation type="submission" date="2019-08" db="EMBL/GenBank/DDBJ databases">
        <title>In-depth cultivation of the pig gut microbiome towards novel bacterial diversity and tailored functional studies.</title>
        <authorList>
            <person name="Wylensek D."/>
            <person name="Hitch T.C.A."/>
            <person name="Clavel T."/>
        </authorList>
    </citation>
    <scope>NUCLEOTIDE SEQUENCE [LARGE SCALE GENOMIC DNA]</scope>
    <source>
        <strain evidence="2 3">BSM-380-WT-5A</strain>
    </source>
</reference>
<keyword evidence="1" id="KW-0732">Signal</keyword>
<feature type="signal peptide" evidence="1">
    <location>
        <begin position="1"/>
        <end position="23"/>
    </location>
</feature>
<dbReference type="RefSeq" id="WP_118576915.1">
    <property type="nucleotide sequence ID" value="NZ_VUMS01000026.1"/>
</dbReference>
<evidence type="ECO:0000256" key="1">
    <source>
        <dbReference type="SAM" id="SignalP"/>
    </source>
</evidence>
<evidence type="ECO:0000313" key="3">
    <source>
        <dbReference type="Proteomes" id="UP000440513"/>
    </source>
</evidence>
<proteinExistence type="predicted"/>
<feature type="chain" id="PRO_5030987443" description="Ig-like domain-containing protein" evidence="1">
    <location>
        <begin position="24"/>
        <end position="159"/>
    </location>
</feature>
<protein>
    <recommendedName>
        <fullName evidence="4">Ig-like domain-containing protein</fullName>
    </recommendedName>
</protein>
<comment type="caution">
    <text evidence="2">The sequence shown here is derived from an EMBL/GenBank/DDBJ whole genome shotgun (WGS) entry which is preliminary data.</text>
</comment>
<name>A0A7X2P4N6_9FIRM</name>
<accession>A0A7X2P4N6</accession>
<gene>
    <name evidence="2" type="ORF">FYJ57_12210</name>
</gene>
<dbReference type="AlphaFoldDB" id="A0A7X2P4N6"/>